<dbReference type="AlphaFoldDB" id="A0A2T0WKG8"/>
<comment type="caution">
    <text evidence="1">The sequence shown here is derived from an EMBL/GenBank/DDBJ whole genome shotgun (WGS) entry which is preliminary data.</text>
</comment>
<accession>A0A2T0WKG8</accession>
<proteinExistence type="predicted"/>
<evidence type="ECO:0000313" key="1">
    <source>
        <dbReference type="EMBL" id="PRY87004.1"/>
    </source>
</evidence>
<evidence type="ECO:0000313" key="2">
    <source>
        <dbReference type="Proteomes" id="UP000238157"/>
    </source>
</evidence>
<gene>
    <name evidence="1" type="ORF">CLW00_10772</name>
</gene>
<organism evidence="1 2">
    <name type="scientific">Mongoliibacter ruber</name>
    <dbReference type="NCBI Taxonomy" id="1750599"/>
    <lineage>
        <taxon>Bacteria</taxon>
        <taxon>Pseudomonadati</taxon>
        <taxon>Bacteroidota</taxon>
        <taxon>Cytophagia</taxon>
        <taxon>Cytophagales</taxon>
        <taxon>Cyclobacteriaceae</taxon>
        <taxon>Mongoliibacter</taxon>
    </lineage>
</organism>
<keyword evidence="2" id="KW-1185">Reference proteome</keyword>
<dbReference type="EMBL" id="PVTR01000007">
    <property type="protein sequence ID" value="PRY87004.1"/>
    <property type="molecule type" value="Genomic_DNA"/>
</dbReference>
<protein>
    <submittedName>
        <fullName evidence="1">Uncharacterized protein</fullName>
    </submittedName>
</protein>
<reference evidence="1 2" key="1">
    <citation type="submission" date="2018-03" db="EMBL/GenBank/DDBJ databases">
        <title>Genomic Encyclopedia of Archaeal and Bacterial Type Strains, Phase II (KMG-II): from individual species to whole genera.</title>
        <authorList>
            <person name="Goeker M."/>
        </authorList>
    </citation>
    <scope>NUCLEOTIDE SEQUENCE [LARGE SCALE GENOMIC DNA]</scope>
    <source>
        <strain evidence="1 2">DSM 27929</strain>
    </source>
</reference>
<name>A0A2T0WKG8_9BACT</name>
<dbReference type="Proteomes" id="UP000238157">
    <property type="component" value="Unassembled WGS sequence"/>
</dbReference>
<sequence>MENALNKTFVFQIRGNFLPLTALTTGELQRNGYRPFSWGAAAMSPEIECFKEDAVFLKLSSQSAQSTYISN</sequence>